<dbReference type="Gene3D" id="3.40.1080.10">
    <property type="entry name" value="Glutaconate Coenzyme A-transferase"/>
    <property type="match status" value="2"/>
</dbReference>
<comment type="caution">
    <text evidence="1">The sequence shown here is derived from an EMBL/GenBank/DDBJ whole genome shotgun (WGS) entry which is preliminary data.</text>
</comment>
<dbReference type="SUPFAM" id="SSF100950">
    <property type="entry name" value="NagB/RpiA/CoA transferase-like"/>
    <property type="match status" value="2"/>
</dbReference>
<dbReference type="InterPro" id="IPR037171">
    <property type="entry name" value="NagB/RpiA_transferase-like"/>
</dbReference>
<dbReference type="AlphaFoldDB" id="A0A644W0U8"/>
<reference evidence="1" key="1">
    <citation type="submission" date="2019-08" db="EMBL/GenBank/DDBJ databases">
        <authorList>
            <person name="Kucharzyk K."/>
            <person name="Murdoch R.W."/>
            <person name="Higgins S."/>
            <person name="Loffler F."/>
        </authorList>
    </citation>
    <scope>NUCLEOTIDE SEQUENCE</scope>
</reference>
<dbReference type="GO" id="GO:0009346">
    <property type="term" value="C:ATP-independent citrate lyase complex"/>
    <property type="evidence" value="ECO:0007669"/>
    <property type="project" value="InterPro"/>
</dbReference>
<dbReference type="PIRSF" id="PIRSF009451">
    <property type="entry name" value="Citrt_lyas_alpha"/>
    <property type="match status" value="1"/>
</dbReference>
<dbReference type="EC" id="4.1.3.6" evidence="1"/>
<name>A0A644W0U8_9ZZZZ</name>
<protein>
    <submittedName>
        <fullName evidence="1">Citrate lyase alpha chain</fullName>
        <ecNumber evidence="1">4.1.3.6</ecNumber>
    </submittedName>
</protein>
<sequence>MKNKVGREIPDEFLKEGKQVFQGAFAFDKNVYHKVASKTVGVSDPNHTKVLPDLKAAIMACGLKDGMTVSFHHHFRDGDYVVCMVMQAIAELGIKDIMVCATSLGTAHDALVPLMESGVITGISSSGLRGKVGKAISDGKLKNVAYIRSHGGRAAAIASGAVHIDVAFLGAPTSDDYGNARGQGGISDCGVLSYGEVDARYADRVVIVTDTLVPFPNVPASISCSDVDYVVVVDKIGDSEKIANHTMRMTENPRELILAENAALIMKHTPYFKDGFSFQTGGGGPSLAVTRFLRPMLEEAGIKIGFTVGGCTKPMIDLLKEGFIGAIMDSQDFDFASVESVHKTPGHFEITTSEYADPFNKGAYVNRLEYVMLGALDIDIDFNVNVITGVDGVVRGAPGGHVDAAAGSKCTVVMAPLVRKGRLSSVRDRVLTVTTPGETVDIFVTEVGYAVNPRRQDLIEALKNCPLKRYTIEGLRDEAYALAGKPEDTKFEDKVVALVEYRDGTIIDVVRKPAKYVLA</sequence>
<gene>
    <name evidence="1" type="primary">citF_6</name>
    <name evidence="1" type="ORF">SDC9_43366</name>
</gene>
<dbReference type="GO" id="GO:0006084">
    <property type="term" value="P:acetyl-CoA metabolic process"/>
    <property type="evidence" value="ECO:0007669"/>
    <property type="project" value="InterPro"/>
</dbReference>
<accession>A0A644W0U8</accession>
<dbReference type="Pfam" id="PF04223">
    <property type="entry name" value="CitF"/>
    <property type="match status" value="1"/>
</dbReference>
<keyword evidence="1" id="KW-0456">Lyase</keyword>
<dbReference type="PANTHER" id="PTHR40596">
    <property type="entry name" value="CITRATE LYASE ALPHA CHAIN"/>
    <property type="match status" value="1"/>
</dbReference>
<organism evidence="1">
    <name type="scientific">bioreactor metagenome</name>
    <dbReference type="NCBI Taxonomy" id="1076179"/>
    <lineage>
        <taxon>unclassified sequences</taxon>
        <taxon>metagenomes</taxon>
        <taxon>ecological metagenomes</taxon>
    </lineage>
</organism>
<proteinExistence type="predicted"/>
<dbReference type="GO" id="GO:0005737">
    <property type="term" value="C:cytoplasm"/>
    <property type="evidence" value="ECO:0007669"/>
    <property type="project" value="InterPro"/>
</dbReference>
<evidence type="ECO:0000313" key="1">
    <source>
        <dbReference type="EMBL" id="MPL97178.1"/>
    </source>
</evidence>
<dbReference type="PANTHER" id="PTHR40596:SF1">
    <property type="entry name" value="CITRATE LYASE ALPHA CHAIN"/>
    <property type="match status" value="1"/>
</dbReference>
<dbReference type="GO" id="GO:0008814">
    <property type="term" value="F:citrate CoA-transferase activity"/>
    <property type="evidence" value="ECO:0007669"/>
    <property type="project" value="InterPro"/>
</dbReference>
<dbReference type="NCBIfam" id="TIGR01584">
    <property type="entry name" value="citF"/>
    <property type="match status" value="1"/>
</dbReference>
<dbReference type="EMBL" id="VSSQ01000544">
    <property type="protein sequence ID" value="MPL97178.1"/>
    <property type="molecule type" value="Genomic_DNA"/>
</dbReference>
<dbReference type="GO" id="GO:0008815">
    <property type="term" value="F:citrate (pro-3S)-lyase activity"/>
    <property type="evidence" value="ECO:0007669"/>
    <property type="project" value="UniProtKB-EC"/>
</dbReference>
<dbReference type="InterPro" id="IPR006472">
    <property type="entry name" value="Citrate_lyase_asu"/>
</dbReference>